<organism evidence="1 2">
    <name type="scientific">Sulfitobacter undariae</name>
    <dbReference type="NCBI Taxonomy" id="1563671"/>
    <lineage>
        <taxon>Bacteria</taxon>
        <taxon>Pseudomonadati</taxon>
        <taxon>Pseudomonadota</taxon>
        <taxon>Alphaproteobacteria</taxon>
        <taxon>Rhodobacterales</taxon>
        <taxon>Roseobacteraceae</taxon>
        <taxon>Sulfitobacter</taxon>
    </lineage>
</organism>
<protein>
    <submittedName>
        <fullName evidence="1">Uncharacterized protein</fullName>
    </submittedName>
</protein>
<keyword evidence="2" id="KW-1185">Reference proteome</keyword>
<dbReference type="AlphaFoldDB" id="A0A7W6H074"/>
<dbReference type="Proteomes" id="UP000530268">
    <property type="component" value="Unassembled WGS sequence"/>
</dbReference>
<gene>
    <name evidence="1" type="ORF">GGR95_001398</name>
</gene>
<accession>A0A7W6H074</accession>
<evidence type="ECO:0000313" key="2">
    <source>
        <dbReference type="Proteomes" id="UP000530268"/>
    </source>
</evidence>
<comment type="caution">
    <text evidence="1">The sequence shown here is derived from an EMBL/GenBank/DDBJ whole genome shotgun (WGS) entry which is preliminary data.</text>
</comment>
<reference evidence="1 2" key="1">
    <citation type="submission" date="2020-08" db="EMBL/GenBank/DDBJ databases">
        <title>Genomic Encyclopedia of Type Strains, Phase IV (KMG-IV): sequencing the most valuable type-strain genomes for metagenomic binning, comparative biology and taxonomic classification.</title>
        <authorList>
            <person name="Goeker M."/>
        </authorList>
    </citation>
    <scope>NUCLEOTIDE SEQUENCE [LARGE SCALE GENOMIC DNA]</scope>
    <source>
        <strain evidence="1 2">DSM 102234</strain>
    </source>
</reference>
<dbReference type="EMBL" id="JACIEI010000003">
    <property type="protein sequence ID" value="MBB3993767.1"/>
    <property type="molecule type" value="Genomic_DNA"/>
</dbReference>
<name>A0A7W6H074_9RHOB</name>
<dbReference type="RefSeq" id="WP_184564150.1">
    <property type="nucleotide sequence ID" value="NZ_JACIEI010000003.1"/>
</dbReference>
<proteinExistence type="predicted"/>
<evidence type="ECO:0000313" key="1">
    <source>
        <dbReference type="EMBL" id="MBB3993767.1"/>
    </source>
</evidence>
<sequence>MQQKNPEVEFNQKAHEVIRAMLNKSEDRLISDGTCDPTETEDYLCRHYLAQVASLLGGASYYLPSEAAVGAEIFLSRNCGIYSMGRYARYSKICGKQLSQFTHLYFRRYPETLTQMYIERMQSATDEEIRHLNKDGLVQLAAANLPGVLEQARREQRRRGSAVSTVIVFNDDREHRLQMSKAQLRLTNNVWPT</sequence>